<dbReference type="CDD" id="cd17536">
    <property type="entry name" value="REC_YesN-like"/>
    <property type="match status" value="1"/>
</dbReference>
<name>A0A6C0FR89_9BACL</name>
<dbReference type="RefSeq" id="WP_162355453.1">
    <property type="nucleotide sequence ID" value="NZ_CP048209.1"/>
</dbReference>
<dbReference type="SUPFAM" id="SSF46689">
    <property type="entry name" value="Homeodomain-like"/>
    <property type="match status" value="2"/>
</dbReference>
<dbReference type="InterPro" id="IPR020449">
    <property type="entry name" value="Tscrpt_reg_AraC-type_HTH"/>
</dbReference>
<evidence type="ECO:0000256" key="8">
    <source>
        <dbReference type="PROSITE-ProRule" id="PRU00169"/>
    </source>
</evidence>
<dbReference type="InterPro" id="IPR051552">
    <property type="entry name" value="HptR"/>
</dbReference>
<dbReference type="PROSITE" id="PS00041">
    <property type="entry name" value="HTH_ARAC_FAMILY_1"/>
    <property type="match status" value="1"/>
</dbReference>
<dbReference type="PRINTS" id="PR00032">
    <property type="entry name" value="HTHARAC"/>
</dbReference>
<keyword evidence="5" id="KW-0805">Transcription regulation</keyword>
<dbReference type="Gene3D" id="3.40.50.2300">
    <property type="match status" value="1"/>
</dbReference>
<dbReference type="PANTHER" id="PTHR42713:SF3">
    <property type="entry name" value="TRANSCRIPTIONAL REGULATORY PROTEIN HPTR"/>
    <property type="match status" value="1"/>
</dbReference>
<evidence type="ECO:0000256" key="2">
    <source>
        <dbReference type="ARBA" id="ARBA00022490"/>
    </source>
</evidence>
<evidence type="ECO:0000259" key="9">
    <source>
        <dbReference type="PROSITE" id="PS01124"/>
    </source>
</evidence>
<evidence type="ECO:0000256" key="7">
    <source>
        <dbReference type="ARBA" id="ARBA00023163"/>
    </source>
</evidence>
<comment type="subcellular location">
    <subcellularLocation>
        <location evidence="1">Cytoplasm</location>
    </subcellularLocation>
</comment>
<dbReference type="SMART" id="SM00342">
    <property type="entry name" value="HTH_ARAC"/>
    <property type="match status" value="1"/>
</dbReference>
<dbReference type="EMBL" id="CP048209">
    <property type="protein sequence ID" value="QHT59387.1"/>
    <property type="molecule type" value="Genomic_DNA"/>
</dbReference>
<protein>
    <submittedName>
        <fullName evidence="11">Response regulator</fullName>
    </submittedName>
</protein>
<organism evidence="11 12">
    <name type="scientific">Paenibacillus lycopersici</name>
    <dbReference type="NCBI Taxonomy" id="2704462"/>
    <lineage>
        <taxon>Bacteria</taxon>
        <taxon>Bacillati</taxon>
        <taxon>Bacillota</taxon>
        <taxon>Bacilli</taxon>
        <taxon>Bacillales</taxon>
        <taxon>Paenibacillaceae</taxon>
        <taxon>Paenibacillus</taxon>
    </lineage>
</organism>
<dbReference type="GO" id="GO:0043565">
    <property type="term" value="F:sequence-specific DNA binding"/>
    <property type="evidence" value="ECO:0007669"/>
    <property type="project" value="InterPro"/>
</dbReference>
<keyword evidence="4" id="KW-0902">Two-component regulatory system</keyword>
<feature type="modified residue" description="4-aspartylphosphate" evidence="8">
    <location>
        <position position="54"/>
    </location>
</feature>
<dbReference type="SUPFAM" id="SSF52172">
    <property type="entry name" value="CheY-like"/>
    <property type="match status" value="1"/>
</dbReference>
<keyword evidence="2" id="KW-0963">Cytoplasm</keyword>
<evidence type="ECO:0000313" key="12">
    <source>
        <dbReference type="Proteomes" id="UP000476064"/>
    </source>
</evidence>
<feature type="domain" description="HTH araC/xylS-type" evidence="9">
    <location>
        <begin position="438"/>
        <end position="535"/>
    </location>
</feature>
<sequence>MNLLLVEDEIRQLNNVATCIPWEEHRIEIVGMARSGAEALALIALRKPDIVLLDLQLPDMNGLDMIRTLRGRGQSVAFVILSGHNDFGYAREAIELGADQYLLKPAGNAEILAAVSQLAERLRAEREAELDNRRLKQMWESSLPSLQALFLRDLVRGKYPSGDSLRQAAEYFPGKPPLQPDEECVVAMMEMDPIPDSDTRYSPQDAPLLRLALQNIAEETLDALDCLLFPDDEAKVAAVFRSREGEQGEALGLRVNVAVARLLARVQDCMKITASAGIGSKVVLKEIELSFRQANSALHERVVLGYNVVIPYHRRQADAGIPAPDRAFERKLQTAMDSGDDEAARVHVEQWFQATCSVVPSLDALQEHVLFLHSFVVRMIHAQGWTVAEVAKRDCESLLRPPALVSKAQTLEWMLRAVEAYLSYGRDQRNLNTNRLVGAVMELAGGSMEMEMTLHDIAEKLYMNPSYLSRLFKRETGMTFTTYYQDLKMQRARELLVGGAKVYEAARQVGFKDIGYFTRLFRKYWGVTPGEASAGASHP</sequence>
<evidence type="ECO:0000256" key="4">
    <source>
        <dbReference type="ARBA" id="ARBA00023012"/>
    </source>
</evidence>
<gene>
    <name evidence="11" type="ORF">GXP70_04985</name>
</gene>
<proteinExistence type="predicted"/>
<dbReference type="InterPro" id="IPR011006">
    <property type="entry name" value="CheY-like_superfamily"/>
</dbReference>
<dbReference type="GO" id="GO:0003700">
    <property type="term" value="F:DNA-binding transcription factor activity"/>
    <property type="evidence" value="ECO:0007669"/>
    <property type="project" value="InterPro"/>
</dbReference>
<evidence type="ECO:0000259" key="10">
    <source>
        <dbReference type="PROSITE" id="PS50110"/>
    </source>
</evidence>
<dbReference type="GO" id="GO:0000160">
    <property type="term" value="P:phosphorelay signal transduction system"/>
    <property type="evidence" value="ECO:0007669"/>
    <property type="project" value="UniProtKB-KW"/>
</dbReference>
<dbReference type="SMART" id="SM00448">
    <property type="entry name" value="REC"/>
    <property type="match status" value="1"/>
</dbReference>
<reference evidence="11 12" key="1">
    <citation type="submission" date="2020-01" db="EMBL/GenBank/DDBJ databases">
        <title>Paenibacillus sp. nov., isolated from tomato rhizosphere.</title>
        <authorList>
            <person name="Weon H.-Y."/>
            <person name="Lee S.A."/>
        </authorList>
    </citation>
    <scope>NUCLEOTIDE SEQUENCE [LARGE SCALE GENOMIC DNA]</scope>
    <source>
        <strain evidence="11 12">12200R-189</strain>
    </source>
</reference>
<evidence type="ECO:0000256" key="6">
    <source>
        <dbReference type="ARBA" id="ARBA00023125"/>
    </source>
</evidence>
<keyword evidence="12" id="KW-1185">Reference proteome</keyword>
<dbReference type="KEGG" id="plyc:GXP70_04985"/>
<accession>A0A6C0FR89</accession>
<feature type="domain" description="Response regulatory" evidence="10">
    <location>
        <begin position="2"/>
        <end position="119"/>
    </location>
</feature>
<dbReference type="InterPro" id="IPR001789">
    <property type="entry name" value="Sig_transdc_resp-reg_receiver"/>
</dbReference>
<dbReference type="InterPro" id="IPR018060">
    <property type="entry name" value="HTH_AraC"/>
</dbReference>
<dbReference type="GO" id="GO:0005737">
    <property type="term" value="C:cytoplasm"/>
    <property type="evidence" value="ECO:0007669"/>
    <property type="project" value="UniProtKB-SubCell"/>
</dbReference>
<dbReference type="InterPro" id="IPR009057">
    <property type="entry name" value="Homeodomain-like_sf"/>
</dbReference>
<keyword evidence="6" id="KW-0238">DNA-binding</keyword>
<dbReference type="PANTHER" id="PTHR42713">
    <property type="entry name" value="HISTIDINE KINASE-RELATED"/>
    <property type="match status" value="1"/>
</dbReference>
<evidence type="ECO:0000313" key="11">
    <source>
        <dbReference type="EMBL" id="QHT59387.1"/>
    </source>
</evidence>
<dbReference type="InterPro" id="IPR018062">
    <property type="entry name" value="HTH_AraC-typ_CS"/>
</dbReference>
<dbReference type="PROSITE" id="PS50110">
    <property type="entry name" value="RESPONSE_REGULATORY"/>
    <property type="match status" value="1"/>
</dbReference>
<dbReference type="Proteomes" id="UP000476064">
    <property type="component" value="Chromosome"/>
</dbReference>
<keyword evidence="3 8" id="KW-0597">Phosphoprotein</keyword>
<keyword evidence="7" id="KW-0804">Transcription</keyword>
<dbReference type="Gene3D" id="1.10.10.60">
    <property type="entry name" value="Homeodomain-like"/>
    <property type="match status" value="2"/>
</dbReference>
<dbReference type="PROSITE" id="PS01124">
    <property type="entry name" value="HTH_ARAC_FAMILY_2"/>
    <property type="match status" value="1"/>
</dbReference>
<evidence type="ECO:0000256" key="1">
    <source>
        <dbReference type="ARBA" id="ARBA00004496"/>
    </source>
</evidence>
<dbReference type="Pfam" id="PF00072">
    <property type="entry name" value="Response_reg"/>
    <property type="match status" value="1"/>
</dbReference>
<dbReference type="Pfam" id="PF12833">
    <property type="entry name" value="HTH_18"/>
    <property type="match status" value="1"/>
</dbReference>
<dbReference type="AlphaFoldDB" id="A0A6C0FR89"/>
<evidence type="ECO:0000256" key="5">
    <source>
        <dbReference type="ARBA" id="ARBA00023015"/>
    </source>
</evidence>
<evidence type="ECO:0000256" key="3">
    <source>
        <dbReference type="ARBA" id="ARBA00022553"/>
    </source>
</evidence>